<comment type="caution">
    <text evidence="1">The sequence shown here is derived from an EMBL/GenBank/DDBJ whole genome shotgun (WGS) entry which is preliminary data.</text>
</comment>
<sequence>MANRITFVVTCILMINVGFINISQPQPITSEIDVTNFGAIGDGITDNTPAFENAWIVACSSTGNLKLSAGNFLVGPVTFSGPCKAKTMVVNVIGTVSAISMKDWNTKDDTWFKFENVENLIITGTGEFEGQGGSGWWNCDDCIAINGGSSNINVDGLFCGPGHGVREGREPVVHVSDVTFKDIHGTSSKSDAISIMCSKSSNSCAGITLNHVDIRPTNSSVKVESICHNTQVQMIGVVYPPPTCTPTSFISMALDYDDFDAVTNKQPSKDVV</sequence>
<evidence type="ECO:0000313" key="2">
    <source>
        <dbReference type="Proteomes" id="UP001055879"/>
    </source>
</evidence>
<gene>
    <name evidence="1" type="ORF">L6452_18835</name>
</gene>
<reference evidence="2" key="1">
    <citation type="journal article" date="2022" name="Mol. Ecol. Resour.">
        <title>The genomes of chicory, endive, great burdock and yacon provide insights into Asteraceae palaeo-polyploidization history and plant inulin production.</title>
        <authorList>
            <person name="Fan W."/>
            <person name="Wang S."/>
            <person name="Wang H."/>
            <person name="Wang A."/>
            <person name="Jiang F."/>
            <person name="Liu H."/>
            <person name="Zhao H."/>
            <person name="Xu D."/>
            <person name="Zhang Y."/>
        </authorList>
    </citation>
    <scope>NUCLEOTIDE SEQUENCE [LARGE SCALE GENOMIC DNA]</scope>
    <source>
        <strain evidence="2">cv. Niubang</strain>
    </source>
</reference>
<dbReference type="EMBL" id="CM042051">
    <property type="protein sequence ID" value="KAI3730159.1"/>
    <property type="molecule type" value="Genomic_DNA"/>
</dbReference>
<name>A0ACB9C7A9_ARCLA</name>
<accession>A0ACB9C7A9</accession>
<organism evidence="1 2">
    <name type="scientific">Arctium lappa</name>
    <name type="common">Greater burdock</name>
    <name type="synonym">Lappa major</name>
    <dbReference type="NCBI Taxonomy" id="4217"/>
    <lineage>
        <taxon>Eukaryota</taxon>
        <taxon>Viridiplantae</taxon>
        <taxon>Streptophyta</taxon>
        <taxon>Embryophyta</taxon>
        <taxon>Tracheophyta</taxon>
        <taxon>Spermatophyta</taxon>
        <taxon>Magnoliopsida</taxon>
        <taxon>eudicotyledons</taxon>
        <taxon>Gunneridae</taxon>
        <taxon>Pentapetalae</taxon>
        <taxon>asterids</taxon>
        <taxon>campanulids</taxon>
        <taxon>Asterales</taxon>
        <taxon>Asteraceae</taxon>
        <taxon>Carduoideae</taxon>
        <taxon>Cardueae</taxon>
        <taxon>Arctiinae</taxon>
        <taxon>Arctium</taxon>
    </lineage>
</organism>
<evidence type="ECO:0000313" key="1">
    <source>
        <dbReference type="EMBL" id="KAI3730159.1"/>
    </source>
</evidence>
<protein>
    <submittedName>
        <fullName evidence="1">Uncharacterized protein</fullName>
    </submittedName>
</protein>
<dbReference type="Proteomes" id="UP001055879">
    <property type="component" value="Linkage Group LG05"/>
</dbReference>
<keyword evidence="2" id="KW-1185">Reference proteome</keyword>
<reference evidence="1 2" key="2">
    <citation type="journal article" date="2022" name="Mol. Ecol. Resour.">
        <title>The genomes of chicory, endive, great burdock and yacon provide insights into Asteraceae paleo-polyploidization history and plant inulin production.</title>
        <authorList>
            <person name="Fan W."/>
            <person name="Wang S."/>
            <person name="Wang H."/>
            <person name="Wang A."/>
            <person name="Jiang F."/>
            <person name="Liu H."/>
            <person name="Zhao H."/>
            <person name="Xu D."/>
            <person name="Zhang Y."/>
        </authorList>
    </citation>
    <scope>NUCLEOTIDE SEQUENCE [LARGE SCALE GENOMIC DNA]</scope>
    <source>
        <strain evidence="2">cv. Niubang</strain>
    </source>
</reference>
<proteinExistence type="predicted"/>